<name>A0A9P3PCF8_LYOSH</name>
<feature type="compositionally biased region" description="Pro residues" evidence="1">
    <location>
        <begin position="169"/>
        <end position="179"/>
    </location>
</feature>
<dbReference type="OrthoDB" id="5579731at2759"/>
<feature type="region of interest" description="Disordered" evidence="1">
    <location>
        <begin position="107"/>
        <end position="184"/>
    </location>
</feature>
<sequence>MPIDNPTQLVNEFKKSGEFDRLRRELLAQVSQGDGIATLKARVEQTAQERFTSDLKLSFMPPEAIHRELMQEMERFPIVDRVAEDVQMLSEPAFAEGIRKSVHNILLESKGQKPKHAKDEKSEMTATASAAPSTNHPSTAPTHPEQTLIPRPSVAVTPNSQSFSVKVNTPPPNTTPEAPPQALERSLETTKPGVVPAAAKFSGVSEPPVLATNEPMWRWRMHRTEMENLFLHSTISALRPPARHRSSACTLGVQQAVSKVKSWLKSDTPRVWLSCFTFSRQEAIWIENIRVGVNCRVVDVCDYEGTVGNEISIVDIVLHYAVWYAYVIERQHSADSAA</sequence>
<proteinExistence type="predicted"/>
<dbReference type="Pfam" id="PF05205">
    <property type="entry name" value="COMPASS-Shg1"/>
    <property type="match status" value="1"/>
</dbReference>
<evidence type="ECO:0000256" key="1">
    <source>
        <dbReference type="SAM" id="MobiDB-lite"/>
    </source>
</evidence>
<dbReference type="InterPro" id="IPR055264">
    <property type="entry name" value="BOD1/SHG1_dom"/>
</dbReference>
<dbReference type="Proteomes" id="UP001063166">
    <property type="component" value="Unassembled WGS sequence"/>
</dbReference>
<feature type="compositionally biased region" description="Polar residues" evidence="1">
    <location>
        <begin position="124"/>
        <end position="145"/>
    </location>
</feature>
<evidence type="ECO:0000259" key="2">
    <source>
        <dbReference type="Pfam" id="PF05205"/>
    </source>
</evidence>
<feature type="domain" description="BOD1/SHG1" evidence="2">
    <location>
        <begin position="8"/>
        <end position="102"/>
    </location>
</feature>
<feature type="compositionally biased region" description="Polar residues" evidence="1">
    <location>
        <begin position="156"/>
        <end position="167"/>
    </location>
</feature>
<evidence type="ECO:0000313" key="4">
    <source>
        <dbReference type="Proteomes" id="UP001063166"/>
    </source>
</evidence>
<reference evidence="3" key="1">
    <citation type="submission" date="2022-07" db="EMBL/GenBank/DDBJ databases">
        <title>The genome of Lyophyllum shimeji provides insight into the initial evolution of ectomycorrhizal fungal genome.</title>
        <authorList>
            <person name="Kobayashi Y."/>
            <person name="Shibata T."/>
            <person name="Hirakawa H."/>
            <person name="Shigenobu S."/>
            <person name="Nishiyama T."/>
            <person name="Yamada A."/>
            <person name="Hasebe M."/>
            <person name="Kawaguchi M."/>
        </authorList>
    </citation>
    <scope>NUCLEOTIDE SEQUENCE</scope>
    <source>
        <strain evidence="3">AT787</strain>
    </source>
</reference>
<protein>
    <submittedName>
        <fullName evidence="3">COMPASS (Complex proteins associated with Set1p) component shg1</fullName>
    </submittedName>
</protein>
<dbReference type="AlphaFoldDB" id="A0A9P3PCF8"/>
<gene>
    <name evidence="3" type="ORF">LshimejAT787_0103540</name>
</gene>
<organism evidence="3 4">
    <name type="scientific">Lyophyllum shimeji</name>
    <name type="common">Hon-shimeji</name>
    <name type="synonym">Tricholoma shimeji</name>
    <dbReference type="NCBI Taxonomy" id="47721"/>
    <lineage>
        <taxon>Eukaryota</taxon>
        <taxon>Fungi</taxon>
        <taxon>Dikarya</taxon>
        <taxon>Basidiomycota</taxon>
        <taxon>Agaricomycotina</taxon>
        <taxon>Agaricomycetes</taxon>
        <taxon>Agaricomycetidae</taxon>
        <taxon>Agaricales</taxon>
        <taxon>Tricholomatineae</taxon>
        <taxon>Lyophyllaceae</taxon>
        <taxon>Lyophyllum</taxon>
    </lineage>
</organism>
<dbReference type="EMBL" id="BRPK01000001">
    <property type="protein sequence ID" value="GLB33470.1"/>
    <property type="molecule type" value="Genomic_DNA"/>
</dbReference>
<accession>A0A9P3PCF8</accession>
<comment type="caution">
    <text evidence="3">The sequence shown here is derived from an EMBL/GenBank/DDBJ whole genome shotgun (WGS) entry which is preliminary data.</text>
</comment>
<evidence type="ECO:0000313" key="3">
    <source>
        <dbReference type="EMBL" id="GLB33470.1"/>
    </source>
</evidence>
<keyword evidence="4" id="KW-1185">Reference proteome</keyword>